<evidence type="ECO:0000313" key="2">
    <source>
        <dbReference type="Proteomes" id="UP001162992"/>
    </source>
</evidence>
<sequence>MGSGQHPERWGFRSTGPHVLEVWPWPSGCTPCGVVARACPNGQAAPPSWAPVSLGIGACIPRHMSTFQVAAPPTQAPVLAPQAVALEITGTRAIFSGTGAPTPFSQAPTHIERERERERERDERETGMAKAVVEDEEEDLMELMPFSLSAIAHSPDSDDAFSRTSQLHRLLSAHALKQGSPMSLSSSEGSPKVMKTPILTKGLRESSPFNPLGADTGSKSRHYKSVKRSPLGQVNAKLPEASSQSYVVNAMDIYSKENQPPSNLVGQSAKKPKPVRGSHKQFTPDKSANSTRKYQLKGTGRARVFTGLELNASSAANKVASFNKEESQGISSSAGSETLNLSEQLRSPSHFLKRKLPQPEKESGKAKKFVFSLREDKQQQDSQKADLGISNVEGCKQQQVQPSSSLVQSLMPDPSNDSNNEKQGTYVVLGQNGRKIKYVESSHKQSSTDGGANKKRAQVRSKGTGRRISTKLELNLSSELDMFAAWDEEKLVEEEETISNTASFGAFNLDEKFSTQKHSSTQEQCQVDLEEQALASVEKLETVYQSSVSDQIKESDIRDPNSQIERTEMDSSAHQFGSLRQDTSASKVEPPIYKSFLRYSRPIVHKVATDHSLNEECSENGIQISTYGLDLNMDSKALDDAFDAYYRARDALFESPVGLQRMKAASVATPDTSPTPPSNPLALLGFQKAFKRALIATPEMSPTPPSNSLALLGFQKACKRAATTTLGIVKDKESHGPLDPIQRLSSSSSKFQALPALDLKRSSQGATAGNIPSPSTATSLQVLPYILGDSQDVPVTKRSSLVGADSIELFQTTIMTHETERASLLPTSDLLTSAAPISRRAINVGQRRLAFSTSSPIRGTKDGHEAESEGATPVLFVESHGCPEDLGERDSSLEIENIEVAQVTLVANNCISNSERCDVLTEPTLLPSEKTLEAVCNKIRTRENFHKSDSKLLFESDGCPEDLTERNSSAESENIEAAQVAYQANDCVLNHEVERRGDALEEPILLSSDQTSEAVCNKMVPYPNNRPQSDHRRINKYLCDNRTESLDIVRR</sequence>
<name>A0ACC2CG85_DIPCM</name>
<proteinExistence type="predicted"/>
<reference evidence="2" key="1">
    <citation type="journal article" date="2024" name="Proc. Natl. Acad. Sci. U.S.A.">
        <title>Extraordinary preservation of gene collinearity over three hundred million years revealed in homosporous lycophytes.</title>
        <authorList>
            <person name="Li C."/>
            <person name="Wickell D."/>
            <person name="Kuo L.Y."/>
            <person name="Chen X."/>
            <person name="Nie B."/>
            <person name="Liao X."/>
            <person name="Peng D."/>
            <person name="Ji J."/>
            <person name="Jenkins J."/>
            <person name="Williams M."/>
            <person name="Shu S."/>
            <person name="Plott C."/>
            <person name="Barry K."/>
            <person name="Rajasekar S."/>
            <person name="Grimwood J."/>
            <person name="Han X."/>
            <person name="Sun S."/>
            <person name="Hou Z."/>
            <person name="He W."/>
            <person name="Dai G."/>
            <person name="Sun C."/>
            <person name="Schmutz J."/>
            <person name="Leebens-Mack J.H."/>
            <person name="Li F.W."/>
            <person name="Wang L."/>
        </authorList>
    </citation>
    <scope>NUCLEOTIDE SEQUENCE [LARGE SCALE GENOMIC DNA]</scope>
    <source>
        <strain evidence="2">cv. PW_Plant_1</strain>
    </source>
</reference>
<comment type="caution">
    <text evidence="1">The sequence shown here is derived from an EMBL/GenBank/DDBJ whole genome shotgun (WGS) entry which is preliminary data.</text>
</comment>
<gene>
    <name evidence="1" type="ORF">O6H91_10G043700</name>
</gene>
<dbReference type="EMBL" id="CM055101">
    <property type="protein sequence ID" value="KAJ7541061.1"/>
    <property type="molecule type" value="Genomic_DNA"/>
</dbReference>
<organism evidence="1 2">
    <name type="scientific">Diphasiastrum complanatum</name>
    <name type="common">Issler's clubmoss</name>
    <name type="synonym">Lycopodium complanatum</name>
    <dbReference type="NCBI Taxonomy" id="34168"/>
    <lineage>
        <taxon>Eukaryota</taxon>
        <taxon>Viridiplantae</taxon>
        <taxon>Streptophyta</taxon>
        <taxon>Embryophyta</taxon>
        <taxon>Tracheophyta</taxon>
        <taxon>Lycopodiopsida</taxon>
        <taxon>Lycopodiales</taxon>
        <taxon>Lycopodiaceae</taxon>
        <taxon>Lycopodioideae</taxon>
        <taxon>Diphasiastrum</taxon>
    </lineage>
</organism>
<keyword evidence="2" id="KW-1185">Reference proteome</keyword>
<dbReference type="Proteomes" id="UP001162992">
    <property type="component" value="Chromosome 10"/>
</dbReference>
<protein>
    <submittedName>
        <fullName evidence="1">Uncharacterized protein</fullName>
    </submittedName>
</protein>
<evidence type="ECO:0000313" key="1">
    <source>
        <dbReference type="EMBL" id="KAJ7541061.1"/>
    </source>
</evidence>
<accession>A0ACC2CG85</accession>